<reference evidence="2" key="1">
    <citation type="submission" date="2008-10" db="EMBL/GenBank/DDBJ databases">
        <authorList>
            <person name="Chan A."/>
            <person name="Puiu D."/>
            <person name="Melake A."/>
            <person name="Orvis J."/>
            <person name="Zhao Q."/>
            <person name="Wortman J."/>
            <person name="Utterback T."/>
            <person name="Rosovitz M.J."/>
            <person name="Inman J.M."/>
            <person name="Amedeo P."/>
            <person name="Schobel S."/>
            <person name="Galinsky K."/>
            <person name="Fraser C."/>
            <person name="Ravel J."/>
            <person name="Rabinowicz P."/>
        </authorList>
    </citation>
    <scope>NUCLEOTIDE SEQUENCE [LARGE SCALE GENOMIC DNA]</scope>
</reference>
<sequence length="66" mass="7625">MCSGSKRKPTHLGFIDELQKEDCFCYDLSILLELFTSNDLIGFKRAIEEEGREVVWLGNWLKKDGT</sequence>
<gene>
    <name evidence="1" type="ORF">RCOM_0301180</name>
    <name evidence="2" type="ORF">RCOM_0667360</name>
</gene>
<evidence type="ECO:0000313" key="3">
    <source>
        <dbReference type="Proteomes" id="UP000008311"/>
    </source>
</evidence>
<evidence type="ECO:0000313" key="1">
    <source>
        <dbReference type="EMBL" id="EEF27745.1"/>
    </source>
</evidence>
<dbReference type="Proteomes" id="UP000008311">
    <property type="component" value="Unassembled WGS sequence"/>
</dbReference>
<keyword evidence="3" id="KW-1185">Reference proteome</keyword>
<dbReference type="EMBL" id="EQ975168">
    <property type="protein sequence ID" value="EEF27745.1"/>
    <property type="molecule type" value="Genomic_DNA"/>
</dbReference>
<evidence type="ECO:0000313" key="2">
    <source>
        <dbReference type="EMBL" id="EEF36003.1"/>
    </source>
</evidence>
<protein>
    <submittedName>
        <fullName evidence="2">Uncharacterized protein</fullName>
    </submittedName>
</protein>
<accession>B9SK60</accession>
<name>B9SK60_RICCO</name>
<dbReference type="InParanoid" id="B9SK60"/>
<proteinExistence type="predicted"/>
<reference evidence="3" key="2">
    <citation type="journal article" date="2010" name="Nat. Biotechnol.">
        <title>Draft genome sequence of the oilseed species Ricinus communis.</title>
        <authorList>
            <person name="Chan A.P."/>
            <person name="Crabtree J."/>
            <person name="Zhao Q."/>
            <person name="Lorenzi H."/>
            <person name="Orvis J."/>
            <person name="Puiu D."/>
            <person name="Melake-Berhan A."/>
            <person name="Jones K.M."/>
            <person name="Redman J."/>
            <person name="Chen G."/>
            <person name="Cahoon E.B."/>
            <person name="Gedil M."/>
            <person name="Stanke M."/>
            <person name="Haas B.J."/>
            <person name="Wortman J.R."/>
            <person name="Fraser-Liggett C.M."/>
            <person name="Ravel J."/>
            <person name="Rabinowicz P.D."/>
        </authorList>
    </citation>
    <scope>NUCLEOTIDE SEQUENCE [LARGE SCALE GENOMIC DNA]</scope>
    <source>
        <strain evidence="3">cv. Hale</strain>
    </source>
</reference>
<organism evidence="3">
    <name type="scientific">Ricinus communis</name>
    <name type="common">Castor bean</name>
    <dbReference type="NCBI Taxonomy" id="3988"/>
    <lineage>
        <taxon>Eukaryota</taxon>
        <taxon>Viridiplantae</taxon>
        <taxon>Streptophyta</taxon>
        <taxon>Embryophyta</taxon>
        <taxon>Tracheophyta</taxon>
        <taxon>Spermatophyta</taxon>
        <taxon>Magnoliopsida</taxon>
        <taxon>eudicotyledons</taxon>
        <taxon>Gunneridae</taxon>
        <taxon>Pentapetalae</taxon>
        <taxon>rosids</taxon>
        <taxon>fabids</taxon>
        <taxon>Malpighiales</taxon>
        <taxon>Euphorbiaceae</taxon>
        <taxon>Acalyphoideae</taxon>
        <taxon>Acalypheae</taxon>
        <taxon>Ricinus</taxon>
    </lineage>
</organism>
<dbReference type="EMBL" id="EQ973999">
    <property type="protein sequence ID" value="EEF36003.1"/>
    <property type="molecule type" value="Genomic_DNA"/>
</dbReference>
<dbReference type="AlphaFoldDB" id="B9SK60"/>